<dbReference type="EMBL" id="CDMY01000436">
    <property type="protein sequence ID" value="CEM12702.1"/>
    <property type="molecule type" value="Genomic_DNA"/>
</dbReference>
<keyword evidence="2" id="KW-0479">Metal-binding</keyword>
<evidence type="ECO:0000256" key="1">
    <source>
        <dbReference type="ARBA" id="ARBA00010617"/>
    </source>
</evidence>
<comment type="cofactor">
    <cofactor evidence="2">
        <name>heme</name>
        <dbReference type="ChEBI" id="CHEBI:30413"/>
    </cofactor>
</comment>
<dbReference type="InterPro" id="IPR001128">
    <property type="entry name" value="Cyt_P450"/>
</dbReference>
<dbReference type="InterPro" id="IPR002401">
    <property type="entry name" value="Cyt_P450_E_grp-I"/>
</dbReference>
<dbReference type="AlphaFoldDB" id="A0A0G4FHD2"/>
<sequence>MIGEVAFNYPFHAFDDERNSEALALLAAIHEYSKEARHLFVNPLRHWMYRLSDVRRYHGAIGMFRRLCQEMYRQFLDTPPEQRDPTSIIFHIHKAPYASDFERIGDIFMLFLAGHDTTGFTISWGVYHLAKNPRVLKKLQQELDGADFAGDLPTYEELSPLPYFNACIKEIMRISPVASNGSIRQTEGGMKVTSGGVDYWLPGGYEIYAAIMPVLTDDRIWGDGNVFRPERWLEASEEQLKLYNKAFQPFSMAPRSCIGTNLAMIEVRLTMAVLFTRYEFEVIQEPTPVSAVTYKPQGLTVRSIKRT</sequence>
<dbReference type="SUPFAM" id="SSF48264">
    <property type="entry name" value="Cytochrome P450"/>
    <property type="match status" value="1"/>
</dbReference>
<evidence type="ECO:0000313" key="4">
    <source>
        <dbReference type="Proteomes" id="UP000041254"/>
    </source>
</evidence>
<dbReference type="PhylomeDB" id="A0A0G4FHD2"/>
<dbReference type="Pfam" id="PF00067">
    <property type="entry name" value="p450"/>
    <property type="match status" value="1"/>
</dbReference>
<dbReference type="InParanoid" id="A0A0G4FHD2"/>
<gene>
    <name evidence="3" type="ORF">Vbra_15420</name>
</gene>
<dbReference type="OrthoDB" id="1470350at2759"/>
<dbReference type="Proteomes" id="UP000041254">
    <property type="component" value="Unassembled WGS sequence"/>
</dbReference>
<organism evidence="3 4">
    <name type="scientific">Vitrella brassicaformis (strain CCMP3155)</name>
    <dbReference type="NCBI Taxonomy" id="1169540"/>
    <lineage>
        <taxon>Eukaryota</taxon>
        <taxon>Sar</taxon>
        <taxon>Alveolata</taxon>
        <taxon>Colpodellida</taxon>
        <taxon>Vitrellaceae</taxon>
        <taxon>Vitrella</taxon>
    </lineage>
</organism>
<dbReference type="PANTHER" id="PTHR24305:SF166">
    <property type="entry name" value="CYTOCHROME P450 12A4, MITOCHONDRIAL-RELATED"/>
    <property type="match status" value="1"/>
</dbReference>
<dbReference type="InterPro" id="IPR050121">
    <property type="entry name" value="Cytochrome_P450_monoxygenase"/>
</dbReference>
<keyword evidence="2" id="KW-0349">Heme</keyword>
<evidence type="ECO:0008006" key="5">
    <source>
        <dbReference type="Google" id="ProtNLM"/>
    </source>
</evidence>
<dbReference type="GO" id="GO:0005506">
    <property type="term" value="F:iron ion binding"/>
    <property type="evidence" value="ECO:0007669"/>
    <property type="project" value="InterPro"/>
</dbReference>
<evidence type="ECO:0000256" key="2">
    <source>
        <dbReference type="PIRSR" id="PIRSR602401-1"/>
    </source>
</evidence>
<dbReference type="GO" id="GO:0016705">
    <property type="term" value="F:oxidoreductase activity, acting on paired donors, with incorporation or reduction of molecular oxygen"/>
    <property type="evidence" value="ECO:0007669"/>
    <property type="project" value="InterPro"/>
</dbReference>
<keyword evidence="4" id="KW-1185">Reference proteome</keyword>
<dbReference type="PRINTS" id="PR00385">
    <property type="entry name" value="P450"/>
</dbReference>
<keyword evidence="2" id="KW-0408">Iron</keyword>
<dbReference type="InterPro" id="IPR036396">
    <property type="entry name" value="Cyt_P450_sf"/>
</dbReference>
<dbReference type="PRINTS" id="PR00463">
    <property type="entry name" value="EP450I"/>
</dbReference>
<accession>A0A0G4FHD2</accession>
<comment type="similarity">
    <text evidence="1">Belongs to the cytochrome P450 family.</text>
</comment>
<dbReference type="GO" id="GO:0004497">
    <property type="term" value="F:monooxygenase activity"/>
    <property type="evidence" value="ECO:0007669"/>
    <property type="project" value="InterPro"/>
</dbReference>
<dbReference type="OMA" id="HQNSEIW"/>
<dbReference type="STRING" id="1169540.A0A0G4FHD2"/>
<protein>
    <recommendedName>
        <fullName evidence="5">Cytochrome P450</fullName>
    </recommendedName>
</protein>
<dbReference type="Gene3D" id="1.10.630.10">
    <property type="entry name" value="Cytochrome P450"/>
    <property type="match status" value="1"/>
</dbReference>
<evidence type="ECO:0000313" key="3">
    <source>
        <dbReference type="EMBL" id="CEM12702.1"/>
    </source>
</evidence>
<name>A0A0G4FHD2_VITBC</name>
<feature type="binding site" description="axial binding residue" evidence="2">
    <location>
        <position position="257"/>
    </location>
    <ligand>
        <name>heme</name>
        <dbReference type="ChEBI" id="CHEBI:30413"/>
    </ligand>
    <ligandPart>
        <name>Fe</name>
        <dbReference type="ChEBI" id="CHEBI:18248"/>
    </ligandPart>
</feature>
<reference evidence="3 4" key="1">
    <citation type="submission" date="2014-11" db="EMBL/GenBank/DDBJ databases">
        <authorList>
            <person name="Zhu J."/>
            <person name="Qi W."/>
            <person name="Song R."/>
        </authorList>
    </citation>
    <scope>NUCLEOTIDE SEQUENCE [LARGE SCALE GENOMIC DNA]</scope>
</reference>
<dbReference type="PANTHER" id="PTHR24305">
    <property type="entry name" value="CYTOCHROME P450"/>
    <property type="match status" value="1"/>
</dbReference>
<dbReference type="VEuPathDB" id="CryptoDB:Vbra_15420"/>
<dbReference type="GO" id="GO:0020037">
    <property type="term" value="F:heme binding"/>
    <property type="evidence" value="ECO:0007669"/>
    <property type="project" value="InterPro"/>
</dbReference>
<proteinExistence type="inferred from homology"/>